<dbReference type="OrthoDB" id="9151960at2"/>
<organism evidence="4 5">
    <name type="scientific">Pseudothauera rhizosphaerae</name>
    <dbReference type="NCBI Taxonomy" id="2565932"/>
    <lineage>
        <taxon>Bacteria</taxon>
        <taxon>Pseudomonadati</taxon>
        <taxon>Pseudomonadota</taxon>
        <taxon>Betaproteobacteria</taxon>
        <taxon>Rhodocyclales</taxon>
        <taxon>Zoogloeaceae</taxon>
        <taxon>Pseudothauera</taxon>
    </lineage>
</organism>
<reference evidence="4 5" key="1">
    <citation type="submission" date="2019-04" db="EMBL/GenBank/DDBJ databases">
        <title>Azoarcus rhizosphaerae sp. nov. isolated from rhizosphere of Ficus religiosa.</title>
        <authorList>
            <person name="Lin S.-Y."/>
            <person name="Hameed A."/>
            <person name="Hsu Y.-H."/>
            <person name="Young C.-C."/>
        </authorList>
    </citation>
    <scope>NUCLEOTIDE SEQUENCE [LARGE SCALE GENOMIC DNA]</scope>
    <source>
        <strain evidence="4 5">CC-YHH848</strain>
    </source>
</reference>
<keyword evidence="5" id="KW-1185">Reference proteome</keyword>
<protein>
    <recommendedName>
        <fullName evidence="6">Phage MuF C-terminal domain-containing protein</fullName>
    </recommendedName>
</protein>
<dbReference type="Pfam" id="PF18760">
    <property type="entry name" value="ART-PolyVal"/>
    <property type="match status" value="1"/>
</dbReference>
<name>A0A4V3W9M6_9RHOO</name>
<proteinExistence type="predicted"/>
<evidence type="ECO:0000256" key="1">
    <source>
        <dbReference type="SAM" id="MobiDB-lite"/>
    </source>
</evidence>
<evidence type="ECO:0000259" key="2">
    <source>
        <dbReference type="Pfam" id="PF18760"/>
    </source>
</evidence>
<gene>
    <name evidence="4" type="ORF">E6O51_20155</name>
</gene>
<feature type="domain" description="ART-PolyVal-like" evidence="2">
    <location>
        <begin position="1341"/>
        <end position="1466"/>
    </location>
</feature>
<comment type="caution">
    <text evidence="4">The sequence shown here is derived from an EMBL/GenBank/DDBJ whole genome shotgun (WGS) entry which is preliminary data.</text>
</comment>
<evidence type="ECO:0008006" key="6">
    <source>
        <dbReference type="Google" id="ProtNLM"/>
    </source>
</evidence>
<dbReference type="InterPro" id="IPR041131">
    <property type="entry name" value="MuF_C"/>
</dbReference>
<evidence type="ECO:0000259" key="3">
    <source>
        <dbReference type="Pfam" id="PF18819"/>
    </source>
</evidence>
<dbReference type="Pfam" id="PF18819">
    <property type="entry name" value="MuF_C"/>
    <property type="match status" value="1"/>
</dbReference>
<feature type="region of interest" description="Disordered" evidence="1">
    <location>
        <begin position="608"/>
        <end position="637"/>
    </location>
</feature>
<dbReference type="Proteomes" id="UP000307956">
    <property type="component" value="Unassembled WGS sequence"/>
</dbReference>
<sequence length="2409" mass="259496">MATNFFDQFDAEDAAPAAGNFFDQFDDGLAGTASPKQNTSLAGDLATDVKRGAQQLPGALTGLADIPVAAITGERYVSEAADALGEATGFQPGKWAEEARAEYSPQRQAGTAEIEQAWDEGSAADVAGAYLRNPGNVAGLVAESLPGMAAGGFIGRGALTVGRMAGAVARPAAGAAGAAQAARQAVIAGAGGEGAISAGQTMSHIDESVDPRRAAAAAAGTGALTAGLGYAGGRLAQRLGVVDPETAIAGGLAADRPPQGLVRRMLGGALSEGAFEELPQSVQEQMWQNWAEGRDLMEGVPRAAVEGAIAGGAMGAGANVLPARRSDAGQQEPAGLTIEPEFVDEPAGLLPAPVSTGTPNEQILQAEVERENEVAAADARAAELYRQRAEFEAGRGQAAPEEMVQSPATRRRDVEAALREQVEPQVILDENGRPKSTTSRYEIDLFHAEIDERMAKQQRNIEAGRRLQAARRPSEQMGINPADGPISAAAALAVDGGATQQLAQQVAAQEPNAAASGGADRMAANTPVDQAESRAIAGYSGGGQSTEVAPEPARSIERMSIPLGTMEAAQRVAARNRERSGGEWVAMPHPQREGRFVAALVAPESNQGAAQQAQPTRAMPLTETGAARAAERWSRERGEPYTVVPHPKVAGRFTAVPAAQIQGSQDGASPDDRTDAAVATPSGAQAGADLDRGTGAAPQQPDVPAVGRVESASAGPVAGGAAVESAGAADGGRAAVAPPEAGSPLGQALRILLDRTDGNGSPDGLTGPENAQARAEIVAALTGQRVAEIEAAPNYKFRTSVPQVERLLYDAAGIPAGNLAARRAPFLDWLDAQTGQQAPVQSIEYEEGETGGLRFSRAGRAAFTPDAYDAQQFAQAVDRIAAAETAPRTDLTVGDTPAVLRALGAKALPVQMPSSVIHKASRPAVREHDVPVEVLRNLPALLADPVMVFNSRTEQGALVALVEARDASSRPVVVAIHMDAKGGGFHRINRIASIYGKDRVADIENWMRGDLRYYQTQKAPQWLRAVGLQLPEANTIKRLNPSVITEADVVNAAPGLRRSVGPAPTQASPITRATLREAMAARFPSLAGAVDAMLKRGDEGKRGGLVMIDSTNPLRIAQAYSRATGRSAMESVQYFSEGETVQGFYDPKSGLTFMVGPNLTAETVPAVLLHETTHGQQRERIDAKAMDLIGRRDKLARPLRDFLSRVAGRMMDAGEANNQSEAAAYIVEQAVLEGRQAGFSAADGKLLNWIDMRLGKPVGDIVRVWVAMIRAWGMRHGFYPRDLTVDDLVAFARAGVRQAARGDVLTKEDDDGRQASRPDLAAVTASENFKMWFADSKMKTTEGKPIVFMHGSPNEFEAFDNGRLGLSSNHATAGMGHFFTRDKGVAEKYADGGHLYRGWLRMENPYVMKLSETQAIEDPQSAAKRREALKRQGRDGIIMLDDAGKPWAFVVFEPWQFKSTDNRGTFDEFDDRFRFSRAGRTASAISNQAQLLYERATGQQRSNQNDPFRAENTRLREQDRTLWNKAKQQLRRWLSPGGLLPDAVFAEKIKRDSEFQAVEFDVRHAVGGLERAVKQDYGVPFDKLTDAQQRALSEALAGKVPAGLPEATRAAVVAMRQYIDSLSGEYLQIIQSRIDALMLQAQSSGRANDAAAAINEIELYEKIRGNIGAYVHRSYQAFDDPTWFRKVPTSTLNAARRYLRDGYMEDGKTSEAEALRLADVALNEILKNGTAYDSMESFIAEGKLGAKDLSVLTRRKNVPPEIRALLGEYTDSRLNFTKSATKMGRLIWNQRFLDRVREIGVGTFLFEGRDRPPAATTQIAAEGSEVYAPLNGLWTFPEVAQAFKDALAKEKMSDLYRFIVRANGLVKYGKTVLSPTTAMRNWQSAMFFALANGHFDLSQMRKSVAAFREQVRQNASGDDLAYLRHLKKLGVVYDTPYAGEMMRYIEDAKADTGVDAVMRLFGASEGAIAKGLRGMRQVNQIAQGFYSFGDDFWKVIGFENEKANLMKAGMSLAEAEREAAQRIRNTYPTYSMVGAGVRWLSRFPLMGTFVSFPAEIVRTTANMLRITAADLKSDNPAIRAMGMKRAVGMAMVSGMFYGLAALTKAMAGVDDDEEEALRDLAPEWQKNSTFLFAGRDEKGNLRYFDLSFLDPYGYWKRPITAMLRDQPWEDAAASAVKDMLTPFFGADIATSAIFQVLANKKETGGKVYQENAAAFDQAGDIANHLRKALQPGFVGNVERLTLAAQGVRREGSGQPYDMEDEMVALLGWRASTMDPKTALYYRSFEFNDAMTEARQVLTRTLRSVNAVSPEDIREARTTAQRRQEDAFTEMHRLVQAARAAGMNPFQIRQVLQQSGISRANAAALMRGTPPPLVIGAQAAGRAVQQARVMEGPEFAQEVAKRFRAAATAQ</sequence>
<dbReference type="EMBL" id="SSOD01000022">
    <property type="protein sequence ID" value="THF55901.1"/>
    <property type="molecule type" value="Genomic_DNA"/>
</dbReference>
<feature type="region of interest" description="Disordered" evidence="1">
    <location>
        <begin position="392"/>
        <end position="413"/>
    </location>
</feature>
<dbReference type="RefSeq" id="WP_136386817.1">
    <property type="nucleotide sequence ID" value="NZ_SSOD01000022.1"/>
</dbReference>
<accession>A0A4V3W9M6</accession>
<feature type="region of interest" description="Disordered" evidence="1">
    <location>
        <begin position="684"/>
        <end position="703"/>
    </location>
</feature>
<feature type="domain" description="Phage MuF C-terminal" evidence="3">
    <location>
        <begin position="921"/>
        <end position="1020"/>
    </location>
</feature>
<dbReference type="InterPro" id="IPR049522">
    <property type="entry name" value="ART-PolyVal_dom"/>
</dbReference>
<evidence type="ECO:0000313" key="5">
    <source>
        <dbReference type="Proteomes" id="UP000307956"/>
    </source>
</evidence>
<evidence type="ECO:0000313" key="4">
    <source>
        <dbReference type="EMBL" id="THF55901.1"/>
    </source>
</evidence>